<evidence type="ECO:0000259" key="3">
    <source>
        <dbReference type="Pfam" id="PF00534"/>
    </source>
</evidence>
<dbReference type="Pfam" id="PF00534">
    <property type="entry name" value="Glycos_transf_1"/>
    <property type="match status" value="1"/>
</dbReference>
<dbReference type="PANTHER" id="PTHR12526:SF629">
    <property type="entry name" value="TEICHURONIC ACID BIOSYNTHESIS GLYCOSYLTRANSFERASE TUAH-RELATED"/>
    <property type="match status" value="1"/>
</dbReference>
<keyword evidence="2 5" id="KW-0808">Transferase</keyword>
<evidence type="ECO:0000256" key="1">
    <source>
        <dbReference type="ARBA" id="ARBA00022676"/>
    </source>
</evidence>
<accession>A0ABV4TFK0</accession>
<dbReference type="GO" id="GO:0016757">
    <property type="term" value="F:glycosyltransferase activity"/>
    <property type="evidence" value="ECO:0007669"/>
    <property type="project" value="UniProtKB-KW"/>
</dbReference>
<feature type="domain" description="Glycosyltransferase subfamily 4-like N-terminal" evidence="4">
    <location>
        <begin position="22"/>
        <end position="160"/>
    </location>
</feature>
<dbReference type="SUPFAM" id="SSF53756">
    <property type="entry name" value="UDP-Glycosyltransferase/glycogen phosphorylase"/>
    <property type="match status" value="1"/>
</dbReference>
<gene>
    <name evidence="5" type="ORF">AAGV33_00110</name>
</gene>
<evidence type="ECO:0000256" key="2">
    <source>
        <dbReference type="ARBA" id="ARBA00022679"/>
    </source>
</evidence>
<protein>
    <submittedName>
        <fullName evidence="5">Glycosyltransferase</fullName>
        <ecNumber evidence="5">2.4.-.-</ecNumber>
    </submittedName>
</protein>
<organism evidence="5 6">
    <name type="scientific">Flavobacterium magnesitis</name>
    <dbReference type="NCBI Taxonomy" id="3138077"/>
    <lineage>
        <taxon>Bacteria</taxon>
        <taxon>Pseudomonadati</taxon>
        <taxon>Bacteroidota</taxon>
        <taxon>Flavobacteriia</taxon>
        <taxon>Flavobacteriales</taxon>
        <taxon>Flavobacteriaceae</taxon>
        <taxon>Flavobacterium</taxon>
    </lineage>
</organism>
<dbReference type="PANTHER" id="PTHR12526">
    <property type="entry name" value="GLYCOSYLTRANSFERASE"/>
    <property type="match status" value="1"/>
</dbReference>
<evidence type="ECO:0000313" key="6">
    <source>
        <dbReference type="Proteomes" id="UP001574170"/>
    </source>
</evidence>
<comment type="caution">
    <text evidence="5">The sequence shown here is derived from an EMBL/GenBank/DDBJ whole genome shotgun (WGS) entry which is preliminary data.</text>
</comment>
<dbReference type="Gene3D" id="3.40.50.2000">
    <property type="entry name" value="Glycogen Phosphorylase B"/>
    <property type="match status" value="2"/>
</dbReference>
<dbReference type="InterPro" id="IPR028098">
    <property type="entry name" value="Glyco_trans_4-like_N"/>
</dbReference>
<name>A0ABV4TFK0_9FLAO</name>
<dbReference type="RefSeq" id="WP_373389883.1">
    <property type="nucleotide sequence ID" value="NZ_JBCFQK010000001.1"/>
</dbReference>
<dbReference type="InterPro" id="IPR001296">
    <property type="entry name" value="Glyco_trans_1"/>
</dbReference>
<keyword evidence="6" id="KW-1185">Reference proteome</keyword>
<reference evidence="5 6" key="1">
    <citation type="submission" date="2024-04" db="EMBL/GenBank/DDBJ databases">
        <title>New Clade of Flavobacterium.</title>
        <authorList>
            <person name="Matos L."/>
            <person name="Proenca D.N."/>
            <person name="Fransisco R.M."/>
            <person name="Chung A.P."/>
            <person name="Maccario L."/>
            <person name="Sorensen S.J."/>
            <person name="Morais P.V."/>
        </authorList>
    </citation>
    <scope>NUCLEOTIDE SEQUENCE [LARGE SCALE GENOMIC DNA]</scope>
    <source>
        <strain evidence="5 6">FBOR7N2.3</strain>
    </source>
</reference>
<dbReference type="EC" id="2.4.-.-" evidence="5"/>
<keyword evidence="1 5" id="KW-0328">Glycosyltransferase</keyword>
<dbReference type="EMBL" id="JBCFQK010000001">
    <property type="protein sequence ID" value="MFA9192788.1"/>
    <property type="molecule type" value="Genomic_DNA"/>
</dbReference>
<dbReference type="Pfam" id="PF13439">
    <property type="entry name" value="Glyco_transf_4"/>
    <property type="match status" value="1"/>
</dbReference>
<dbReference type="Proteomes" id="UP001574170">
    <property type="component" value="Unassembled WGS sequence"/>
</dbReference>
<sequence>MIKVCYFTSKAASDVRVFEKECTSLANAGYKVYLVSPNAKEEIKNGVHIIGVPYDKEGLINRLFTLPKLLYKKALSINADIYHFNDPASLPYGAKLKRRGKKVIFDSFEDHPTLFFEKKSLPYIIRYIVSKIYSVYEYYNCKKFDGLILCYHWTQERLSKACKNNQLVFNFPILKEENTVLREDIIGKSICYAGLISRMWYIENILTALIQLDGVQFNLAGNPADMAYLNMLKINAGWKKVNYLRQIEHREVNDKVYSKSTIAMALLDYIPLCKGNVGNLSNNKLFEYMKAGLPVICTDFILWKEVVEKNNCGICVNPRNINEIAEAIKYLTDNPDIAKQMGENGRNIVLEKYNWQYEEKKLIDVYRSL</sequence>
<feature type="domain" description="Glycosyl transferase family 1" evidence="3">
    <location>
        <begin position="190"/>
        <end position="347"/>
    </location>
</feature>
<proteinExistence type="predicted"/>
<evidence type="ECO:0000313" key="5">
    <source>
        <dbReference type="EMBL" id="MFA9192788.1"/>
    </source>
</evidence>
<evidence type="ECO:0000259" key="4">
    <source>
        <dbReference type="Pfam" id="PF13439"/>
    </source>
</evidence>